<feature type="coiled-coil region" evidence="6">
    <location>
        <begin position="374"/>
        <end position="404"/>
    </location>
</feature>
<dbReference type="PROSITE" id="PS50113">
    <property type="entry name" value="PAC"/>
    <property type="match status" value="1"/>
</dbReference>
<dbReference type="NCBIfam" id="TIGR00229">
    <property type="entry name" value="sensory_box"/>
    <property type="match status" value="2"/>
</dbReference>
<proteinExistence type="predicted"/>
<dbReference type="InterPro" id="IPR036097">
    <property type="entry name" value="HisK_dim/P_sf"/>
</dbReference>
<comment type="caution">
    <text evidence="10">The sequence shown here is derived from an EMBL/GenBank/DDBJ whole genome shotgun (WGS) entry which is preliminary data.</text>
</comment>
<evidence type="ECO:0000256" key="1">
    <source>
        <dbReference type="ARBA" id="ARBA00000085"/>
    </source>
</evidence>
<feature type="domain" description="PAS" evidence="8">
    <location>
        <begin position="260"/>
        <end position="330"/>
    </location>
</feature>
<dbReference type="PROSITE" id="PS50109">
    <property type="entry name" value="HIS_KIN"/>
    <property type="match status" value="1"/>
</dbReference>
<dbReference type="InterPro" id="IPR036890">
    <property type="entry name" value="HATPase_C_sf"/>
</dbReference>
<dbReference type="SUPFAM" id="SSF55785">
    <property type="entry name" value="PYP-like sensor domain (PAS domain)"/>
    <property type="match status" value="2"/>
</dbReference>
<keyword evidence="6" id="KW-0175">Coiled coil</keyword>
<dbReference type="InterPro" id="IPR004358">
    <property type="entry name" value="Sig_transdc_His_kin-like_C"/>
</dbReference>
<dbReference type="Pfam" id="PF08447">
    <property type="entry name" value="PAS_3"/>
    <property type="match status" value="1"/>
</dbReference>
<keyword evidence="4" id="KW-0808">Transferase</keyword>
<organism evidence="10 11">
    <name type="scientific">Sphingobacterium kitahiroshimense</name>
    <dbReference type="NCBI Taxonomy" id="470446"/>
    <lineage>
        <taxon>Bacteria</taxon>
        <taxon>Pseudomonadati</taxon>
        <taxon>Bacteroidota</taxon>
        <taxon>Sphingobacteriia</taxon>
        <taxon>Sphingobacteriales</taxon>
        <taxon>Sphingobacteriaceae</taxon>
        <taxon>Sphingobacterium</taxon>
    </lineage>
</organism>
<dbReference type="InterPro" id="IPR001610">
    <property type="entry name" value="PAC"/>
</dbReference>
<dbReference type="Pfam" id="PF02518">
    <property type="entry name" value="HATPase_c"/>
    <property type="match status" value="1"/>
</dbReference>
<dbReference type="InterPro" id="IPR035965">
    <property type="entry name" value="PAS-like_dom_sf"/>
</dbReference>
<dbReference type="PANTHER" id="PTHR43304">
    <property type="entry name" value="PHYTOCHROME-LIKE PROTEIN CPH1"/>
    <property type="match status" value="1"/>
</dbReference>
<dbReference type="Gene3D" id="3.30.565.10">
    <property type="entry name" value="Histidine kinase-like ATPase, C-terminal domain"/>
    <property type="match status" value="1"/>
</dbReference>
<gene>
    <name evidence="10" type="ORF">ABE541_11985</name>
</gene>
<evidence type="ECO:0000256" key="5">
    <source>
        <dbReference type="ARBA" id="ARBA00022777"/>
    </source>
</evidence>
<evidence type="ECO:0000256" key="2">
    <source>
        <dbReference type="ARBA" id="ARBA00012438"/>
    </source>
</evidence>
<evidence type="ECO:0000259" key="9">
    <source>
        <dbReference type="PROSITE" id="PS50113"/>
    </source>
</evidence>
<dbReference type="Gene3D" id="1.10.287.130">
    <property type="match status" value="1"/>
</dbReference>
<comment type="catalytic activity">
    <reaction evidence="1">
        <text>ATP + protein L-histidine = ADP + protein N-phospho-L-histidine.</text>
        <dbReference type="EC" id="2.7.13.3"/>
    </reaction>
</comment>
<dbReference type="InterPro" id="IPR013655">
    <property type="entry name" value="PAS_fold_3"/>
</dbReference>
<evidence type="ECO:0000313" key="10">
    <source>
        <dbReference type="EMBL" id="MEN5377983.1"/>
    </source>
</evidence>
<dbReference type="InterPro" id="IPR000700">
    <property type="entry name" value="PAS-assoc_C"/>
</dbReference>
<evidence type="ECO:0000259" key="8">
    <source>
        <dbReference type="PROSITE" id="PS50112"/>
    </source>
</evidence>
<dbReference type="SUPFAM" id="SSF55874">
    <property type="entry name" value="ATPase domain of HSP90 chaperone/DNA topoisomerase II/histidine kinase"/>
    <property type="match status" value="1"/>
</dbReference>
<dbReference type="PROSITE" id="PS50112">
    <property type="entry name" value="PAS"/>
    <property type="match status" value="2"/>
</dbReference>
<dbReference type="InterPro" id="IPR003594">
    <property type="entry name" value="HATPase_dom"/>
</dbReference>
<keyword evidence="5" id="KW-0418">Kinase</keyword>
<dbReference type="InterPro" id="IPR005467">
    <property type="entry name" value="His_kinase_dom"/>
</dbReference>
<evidence type="ECO:0000256" key="4">
    <source>
        <dbReference type="ARBA" id="ARBA00022679"/>
    </source>
</evidence>
<feature type="domain" description="Histidine kinase" evidence="7">
    <location>
        <begin position="411"/>
        <end position="623"/>
    </location>
</feature>
<sequence>MEFHNQALDKQNILLETLGFEGLVALDYEGHILALNNQAKSLLPFDKIAHKKLHEALTFYSKEGQHPIHPNELSFNKTLETGAVQRDIIYGITTEDNTLIWLSFSSKLIPDRPDIHMLISIQDVSPLVNENKKLLDSKQELQLLITSLDDIVFEVTKEGVFKNYWTSEPDLLFYEPEEFLNKNIVDLFPSEMTEKTLPLINKALTYNKVYHMEFPSPFDTHKGRWFKLKIKPIHSTKDRVAVVVSDISQKIKSLEKIRYNQHKFNQAFHFSGLGISLTDTQGYCLDANNMLSKILGFSQEELSCTNFFDYIHPDDINNDYLQRQRLLKGEMDSFTLEKRYRHQLGHYVWCSVTTSVVHNQSNEVSFFIVQLQDISECKKNLEILERQKKEIEIVKIDLETKVRQLEEFNHIVAHNLREPVSNIHMLIDELKDENRKEVNKEYFRLLKSSNNSLTDTLQELSEILEISQNRNIEKVNCHFPTIFKKVYDQFLAEIYSKKVILTTDFEIEYLQYPRIYLESIIYNLLSNALKYTVPRVQPKIHIRTYQQNNSTLLSIQDNGIGIDLPKFKSQIFMFRKVFHRGFDSKGLGLFITRYQIESLGGKIDVISKPNNGTTFLVNFLENN</sequence>
<accession>A0ABV0BUR1</accession>
<dbReference type="InterPro" id="IPR052162">
    <property type="entry name" value="Sensor_kinase/Photoreceptor"/>
</dbReference>
<keyword evidence="3" id="KW-0597">Phosphoprotein</keyword>
<dbReference type="Gene3D" id="3.30.450.20">
    <property type="entry name" value="PAS domain"/>
    <property type="match status" value="2"/>
</dbReference>
<dbReference type="SUPFAM" id="SSF47384">
    <property type="entry name" value="Homodimeric domain of signal transducing histidine kinase"/>
    <property type="match status" value="1"/>
</dbReference>
<dbReference type="PANTHER" id="PTHR43304:SF1">
    <property type="entry name" value="PAC DOMAIN-CONTAINING PROTEIN"/>
    <property type="match status" value="1"/>
</dbReference>
<name>A0ABV0BUR1_9SPHI</name>
<feature type="domain" description="PAS" evidence="8">
    <location>
        <begin position="137"/>
        <end position="207"/>
    </location>
</feature>
<keyword evidence="11" id="KW-1185">Reference proteome</keyword>
<evidence type="ECO:0000259" key="7">
    <source>
        <dbReference type="PROSITE" id="PS50109"/>
    </source>
</evidence>
<dbReference type="EMBL" id="JBDJNQ010000005">
    <property type="protein sequence ID" value="MEN5377983.1"/>
    <property type="molecule type" value="Genomic_DNA"/>
</dbReference>
<protein>
    <recommendedName>
        <fullName evidence="2">histidine kinase</fullName>
        <ecNumber evidence="2">2.7.13.3</ecNumber>
    </recommendedName>
</protein>
<evidence type="ECO:0000256" key="3">
    <source>
        <dbReference type="ARBA" id="ARBA00022553"/>
    </source>
</evidence>
<dbReference type="SMART" id="SM00091">
    <property type="entry name" value="PAS"/>
    <property type="match status" value="2"/>
</dbReference>
<dbReference type="SMART" id="SM00387">
    <property type="entry name" value="HATPase_c"/>
    <property type="match status" value="1"/>
</dbReference>
<dbReference type="EC" id="2.7.13.3" evidence="2"/>
<evidence type="ECO:0000313" key="11">
    <source>
        <dbReference type="Proteomes" id="UP001409291"/>
    </source>
</evidence>
<dbReference type="RefSeq" id="WP_346581347.1">
    <property type="nucleotide sequence ID" value="NZ_JBDJNQ010000005.1"/>
</dbReference>
<dbReference type="InterPro" id="IPR000014">
    <property type="entry name" value="PAS"/>
</dbReference>
<dbReference type="Proteomes" id="UP001409291">
    <property type="component" value="Unassembled WGS sequence"/>
</dbReference>
<feature type="domain" description="PAC" evidence="9">
    <location>
        <begin position="334"/>
        <end position="386"/>
    </location>
</feature>
<dbReference type="SMART" id="SM00086">
    <property type="entry name" value="PAC"/>
    <property type="match status" value="2"/>
</dbReference>
<dbReference type="CDD" id="cd00130">
    <property type="entry name" value="PAS"/>
    <property type="match status" value="2"/>
</dbReference>
<dbReference type="Pfam" id="PF13426">
    <property type="entry name" value="PAS_9"/>
    <property type="match status" value="1"/>
</dbReference>
<reference evidence="10 11" key="1">
    <citation type="submission" date="2024-04" db="EMBL/GenBank/DDBJ databases">
        <title>WGS of bacteria from Torrens River.</title>
        <authorList>
            <person name="Wyrsch E.R."/>
            <person name="Drigo B."/>
        </authorList>
    </citation>
    <scope>NUCLEOTIDE SEQUENCE [LARGE SCALE GENOMIC DNA]</scope>
    <source>
        <strain evidence="10 11">TWI391</strain>
    </source>
</reference>
<evidence type="ECO:0000256" key="6">
    <source>
        <dbReference type="SAM" id="Coils"/>
    </source>
</evidence>
<dbReference type="PRINTS" id="PR00344">
    <property type="entry name" value="BCTRLSENSOR"/>
</dbReference>